<comment type="subcellular location">
    <subcellularLocation>
        <location evidence="5">Endomembrane system</location>
        <topology evidence="5">Single-pass membrane protein</topology>
    </subcellularLocation>
    <subcellularLocation>
        <location evidence="1 6">Membrane</location>
        <topology evidence="1 6">Single-pass type II membrane protein</topology>
    </subcellularLocation>
</comment>
<reference evidence="7 8" key="1">
    <citation type="journal article" date="2019" name="Nat. Plants">
        <title>Genome sequencing of Musa balbisiana reveals subgenome evolution and function divergence in polyploid bananas.</title>
        <authorList>
            <person name="Yao X."/>
        </authorList>
    </citation>
    <scope>NUCLEOTIDE SEQUENCE [LARGE SCALE GENOMIC DNA]</scope>
    <source>
        <strain evidence="8">cv. DH-PKW</strain>
        <tissue evidence="7">Leaves</tissue>
    </source>
</reference>
<dbReference type="Pfam" id="PF03141">
    <property type="entry name" value="Methyltransf_29"/>
    <property type="match status" value="2"/>
</dbReference>
<comment type="similarity">
    <text evidence="2 6">Belongs to the methyltransferase superfamily.</text>
</comment>
<dbReference type="InterPro" id="IPR029063">
    <property type="entry name" value="SAM-dependent_MTases_sf"/>
</dbReference>
<dbReference type="GO" id="GO:0016020">
    <property type="term" value="C:membrane"/>
    <property type="evidence" value="ECO:0007669"/>
    <property type="project" value="UniProtKB-SubCell"/>
</dbReference>
<evidence type="ECO:0000256" key="6">
    <source>
        <dbReference type="RuleBase" id="RU366043"/>
    </source>
</evidence>
<dbReference type="EMBL" id="PYDT01000003">
    <property type="protein sequence ID" value="THU67183.1"/>
    <property type="molecule type" value="Genomic_DNA"/>
</dbReference>
<accession>A0A4S8JXZ3</accession>
<dbReference type="Gene3D" id="3.40.50.150">
    <property type="entry name" value="Vaccinia Virus protein VP39"/>
    <property type="match status" value="1"/>
</dbReference>
<name>A0A4S8JXZ3_MUSBA</name>
<keyword evidence="8" id="KW-1185">Reference proteome</keyword>
<organism evidence="7 8">
    <name type="scientific">Musa balbisiana</name>
    <name type="common">Banana</name>
    <dbReference type="NCBI Taxonomy" id="52838"/>
    <lineage>
        <taxon>Eukaryota</taxon>
        <taxon>Viridiplantae</taxon>
        <taxon>Streptophyta</taxon>
        <taxon>Embryophyta</taxon>
        <taxon>Tracheophyta</taxon>
        <taxon>Spermatophyta</taxon>
        <taxon>Magnoliopsida</taxon>
        <taxon>Liliopsida</taxon>
        <taxon>Zingiberales</taxon>
        <taxon>Musaceae</taxon>
        <taxon>Musa</taxon>
    </lineage>
</organism>
<evidence type="ECO:0000256" key="4">
    <source>
        <dbReference type="ARBA" id="ARBA00022968"/>
    </source>
</evidence>
<dbReference type="GO" id="GO:0005768">
    <property type="term" value="C:endosome"/>
    <property type="evidence" value="ECO:0007669"/>
    <property type="project" value="TreeGrafter"/>
</dbReference>
<dbReference type="AlphaFoldDB" id="A0A4S8JXZ3"/>
<dbReference type="GO" id="GO:0005802">
    <property type="term" value="C:trans-Golgi network"/>
    <property type="evidence" value="ECO:0007669"/>
    <property type="project" value="TreeGrafter"/>
</dbReference>
<proteinExistence type="inferred from homology"/>
<dbReference type="InterPro" id="IPR004159">
    <property type="entry name" value="Put_SAM_MeTrfase"/>
</dbReference>
<dbReference type="GO" id="GO:0032259">
    <property type="term" value="P:methylation"/>
    <property type="evidence" value="ECO:0007669"/>
    <property type="project" value="UniProtKB-KW"/>
</dbReference>
<evidence type="ECO:0000313" key="8">
    <source>
        <dbReference type="Proteomes" id="UP000317650"/>
    </source>
</evidence>
<feature type="transmembrane region" description="Helical" evidence="6">
    <location>
        <begin position="20"/>
        <end position="43"/>
    </location>
</feature>
<dbReference type="SUPFAM" id="SSF53335">
    <property type="entry name" value="S-adenosyl-L-methionine-dependent methyltransferases"/>
    <property type="match status" value="2"/>
</dbReference>
<evidence type="ECO:0000313" key="7">
    <source>
        <dbReference type="EMBL" id="THU67183.1"/>
    </source>
</evidence>
<keyword evidence="6" id="KW-0472">Membrane</keyword>
<keyword evidence="6" id="KW-1133">Transmembrane helix</keyword>
<evidence type="ECO:0000256" key="5">
    <source>
        <dbReference type="ARBA" id="ARBA00037847"/>
    </source>
</evidence>
<evidence type="ECO:0000256" key="1">
    <source>
        <dbReference type="ARBA" id="ARBA00004606"/>
    </source>
</evidence>
<dbReference type="GO" id="GO:0008757">
    <property type="term" value="F:S-adenosylmethionine-dependent methyltransferase activity"/>
    <property type="evidence" value="ECO:0007669"/>
    <property type="project" value="TreeGrafter"/>
</dbReference>
<dbReference type="FunFam" id="3.40.50.150:FF:000165">
    <property type="entry name" value="probable methyltransferase PMT13"/>
    <property type="match status" value="1"/>
</dbReference>
<evidence type="ECO:0000256" key="3">
    <source>
        <dbReference type="ARBA" id="ARBA00022603"/>
    </source>
</evidence>
<dbReference type="PANTHER" id="PTHR10108:SF763">
    <property type="entry name" value="PECTIN METHYLTRANSFERASE QUA3-RELATED"/>
    <property type="match status" value="1"/>
</dbReference>
<keyword evidence="6" id="KW-0812">Transmembrane</keyword>
<gene>
    <name evidence="7" type="ORF">C4D60_Mb05t21960</name>
</gene>
<keyword evidence="3 6" id="KW-0489">Methyltransferase</keyword>
<protein>
    <recommendedName>
        <fullName evidence="6">Methyltransferase</fullName>
        <ecNumber evidence="6">2.1.1.-</ecNumber>
    </recommendedName>
</protein>
<dbReference type="EC" id="2.1.1.-" evidence="6"/>
<dbReference type="Proteomes" id="UP000317650">
    <property type="component" value="Chromosome 5"/>
</dbReference>
<keyword evidence="6" id="KW-0808">Transferase</keyword>
<sequence length="631" mass="70045">MGHVNLPPGRRGPGGRQWTVLDLVSAAFFAAVLVFFVLVFTSLGDSLAASGRRALARSSTDDPRQRQRILALLDPPSSPASAAGRTVVIDACSAEEVDNMPCEDPRRNSQLSREMNFYRERHCPPPEEMPLCLVPPPKGYRIPVSWPESLHKVPSALRFCSLQSVAFHVGHAVVLDLIWHDNMPYDKIAERKGHQGWMKEEGPYFIFPGGGTMFPDGAQQYIAKLGQFIPINKGLVRTALDMGCGVASFGGFLLKENVMTISFAPRDSHKSQIQFALERGVPAFVAMLGTRRLPFPAYSFDLVHCSRCLIPFTAHNGTYLIEVDRLLRPEGYLVISGPPVQWAKQDKEWADLQAMAHALCYELIAVDGNTAIWKKPSGASCLPNLGNFRLDQCSDNDDPNEAWYVKLKKCVSKVPLSSETSIGAIPKWPKRLSKPPARVSLMKNGIDVFDADTRRWARRVAYYKKSLGVKLGSPQIRNVMDMNAFFGGFAASLSSEPVWVMNVVPARKPLTLGIIYDRGLVGVYHDWCEAFSTYPRTYDLIHVAGINSLIRDTSGKNRCSLVDLMVEMDRMLRPEGTAVVRDSPEVIDKAAHIARAIRWTVHVHESEPESRGGEKILVATKTFWTLPATSS</sequence>
<evidence type="ECO:0000256" key="2">
    <source>
        <dbReference type="ARBA" id="ARBA00008361"/>
    </source>
</evidence>
<keyword evidence="4 6" id="KW-0735">Signal-anchor</keyword>
<dbReference type="PANTHER" id="PTHR10108">
    <property type="entry name" value="SAM-DEPENDENT METHYLTRANSFERASE"/>
    <property type="match status" value="1"/>
</dbReference>
<keyword evidence="6" id="KW-0325">Glycoprotein</keyword>
<comment type="caution">
    <text evidence="7">The sequence shown here is derived from an EMBL/GenBank/DDBJ whole genome shotgun (WGS) entry which is preliminary data.</text>
</comment>